<sequence length="85" mass="10421">MEKILDFVEEEQYFVVQDRDRRIKCLKMLMEESEKFHRPKLPPSFEYFSEDAMIKGNLEIQEAHDLLRKFNLPLFNTDDYLRSFK</sequence>
<evidence type="ECO:0000313" key="2">
    <source>
        <dbReference type="Proteomes" id="UP000001307"/>
    </source>
</evidence>
<dbReference type="EMBL" id="FN653016">
    <property type="protein sequence ID" value="CBY07309.1"/>
    <property type="molecule type" value="Genomic_DNA"/>
</dbReference>
<dbReference type="InParanoid" id="E4WTX1"/>
<proteinExistence type="predicted"/>
<name>E4WTX1_OIKDI</name>
<accession>E4WTX1</accession>
<organism evidence="1 2">
    <name type="scientific">Oikopleura dioica</name>
    <name type="common">Tunicate</name>
    <dbReference type="NCBI Taxonomy" id="34765"/>
    <lineage>
        <taxon>Eukaryota</taxon>
        <taxon>Metazoa</taxon>
        <taxon>Chordata</taxon>
        <taxon>Tunicata</taxon>
        <taxon>Appendicularia</taxon>
        <taxon>Copelata</taxon>
        <taxon>Oikopleuridae</taxon>
        <taxon>Oikopleura</taxon>
    </lineage>
</organism>
<gene>
    <name evidence="1" type="ORF">GSOID_T00006400001</name>
</gene>
<dbReference type="AlphaFoldDB" id="E4WTX1"/>
<keyword evidence="2" id="KW-1185">Reference proteome</keyword>
<evidence type="ECO:0000313" key="1">
    <source>
        <dbReference type="EMBL" id="CBY07309.1"/>
    </source>
</evidence>
<protein>
    <submittedName>
        <fullName evidence="1">Uncharacterized protein</fullName>
    </submittedName>
</protein>
<reference evidence="1 2" key="1">
    <citation type="journal article" date="2010" name="Science">
        <title>Plasticity of animal genome architecture unmasked by rapid evolution of a pelagic tunicate.</title>
        <authorList>
            <person name="Denoeud F."/>
            <person name="Henriet S."/>
            <person name="Mungpakdee S."/>
            <person name="Aury J.M."/>
            <person name="Da Silva C."/>
            <person name="Brinkmann H."/>
            <person name="Mikhaleva J."/>
            <person name="Olsen L.C."/>
            <person name="Jubin C."/>
            <person name="Canestro C."/>
            <person name="Bouquet J.M."/>
            <person name="Danks G."/>
            <person name="Poulain J."/>
            <person name="Campsteijn C."/>
            <person name="Adamski M."/>
            <person name="Cross I."/>
            <person name="Yadetie F."/>
            <person name="Muffato M."/>
            <person name="Louis A."/>
            <person name="Butcher S."/>
            <person name="Tsagkogeorga G."/>
            <person name="Konrad A."/>
            <person name="Singh S."/>
            <person name="Jensen M.F."/>
            <person name="Cong E.H."/>
            <person name="Eikeseth-Otteraa H."/>
            <person name="Noel B."/>
            <person name="Anthouard V."/>
            <person name="Porcel B.M."/>
            <person name="Kachouri-Lafond R."/>
            <person name="Nishino A."/>
            <person name="Ugolini M."/>
            <person name="Chourrout P."/>
            <person name="Nishida H."/>
            <person name="Aasland R."/>
            <person name="Huzurbazar S."/>
            <person name="Westhof E."/>
            <person name="Delsuc F."/>
            <person name="Lehrach H."/>
            <person name="Reinhardt R."/>
            <person name="Weissenbach J."/>
            <person name="Roy S.W."/>
            <person name="Artiguenave F."/>
            <person name="Postlethwait J.H."/>
            <person name="Manak J.R."/>
            <person name="Thompson E.M."/>
            <person name="Jaillon O."/>
            <person name="Du Pasquier L."/>
            <person name="Boudinot P."/>
            <person name="Liberles D.A."/>
            <person name="Volff J.N."/>
            <person name="Philippe H."/>
            <person name="Lenhard B."/>
            <person name="Roest Crollius H."/>
            <person name="Wincker P."/>
            <person name="Chourrout D."/>
        </authorList>
    </citation>
    <scope>NUCLEOTIDE SEQUENCE [LARGE SCALE GENOMIC DNA]</scope>
</reference>
<dbReference type="Proteomes" id="UP000001307">
    <property type="component" value="Unassembled WGS sequence"/>
</dbReference>